<evidence type="ECO:0000313" key="2">
    <source>
        <dbReference type="Proteomes" id="UP000015104"/>
    </source>
</evidence>
<name>T1JVI9_TETUR</name>
<proteinExistence type="predicted"/>
<reference evidence="1" key="2">
    <citation type="submission" date="2015-06" db="UniProtKB">
        <authorList>
            <consortium name="EnsemblMetazoa"/>
        </authorList>
    </citation>
    <scope>IDENTIFICATION</scope>
</reference>
<protein>
    <submittedName>
        <fullName evidence="1">Uncharacterized protein</fullName>
    </submittedName>
</protein>
<dbReference type="EMBL" id="CAEY01000795">
    <property type="status" value="NOT_ANNOTATED_CDS"/>
    <property type="molecule type" value="Genomic_DNA"/>
</dbReference>
<sequence length="49" mass="5658">MHQNQQQTLTIGLPSFLTTSTISFDRCIHGTIGLPNKYCRHSRTCYKMK</sequence>
<keyword evidence="2" id="KW-1185">Reference proteome</keyword>
<dbReference type="AlphaFoldDB" id="T1JVI9"/>
<dbReference type="HOGENOM" id="CLU_3144591_0_0_1"/>
<accession>T1JVI9</accession>
<evidence type="ECO:0000313" key="1">
    <source>
        <dbReference type="EnsemblMetazoa" id="tetur02g04780.1"/>
    </source>
</evidence>
<organism evidence="1 2">
    <name type="scientific">Tetranychus urticae</name>
    <name type="common">Two-spotted spider mite</name>
    <dbReference type="NCBI Taxonomy" id="32264"/>
    <lineage>
        <taxon>Eukaryota</taxon>
        <taxon>Metazoa</taxon>
        <taxon>Ecdysozoa</taxon>
        <taxon>Arthropoda</taxon>
        <taxon>Chelicerata</taxon>
        <taxon>Arachnida</taxon>
        <taxon>Acari</taxon>
        <taxon>Acariformes</taxon>
        <taxon>Trombidiformes</taxon>
        <taxon>Prostigmata</taxon>
        <taxon>Eleutherengona</taxon>
        <taxon>Raphignathae</taxon>
        <taxon>Tetranychoidea</taxon>
        <taxon>Tetranychidae</taxon>
        <taxon>Tetranychus</taxon>
    </lineage>
</organism>
<dbReference type="Proteomes" id="UP000015104">
    <property type="component" value="Unassembled WGS sequence"/>
</dbReference>
<dbReference type="EnsemblMetazoa" id="tetur02g04780.1">
    <property type="protein sequence ID" value="tetur02g04780.1"/>
    <property type="gene ID" value="tetur02g04780"/>
</dbReference>
<reference evidence="2" key="1">
    <citation type="submission" date="2011-08" db="EMBL/GenBank/DDBJ databases">
        <authorList>
            <person name="Rombauts S."/>
        </authorList>
    </citation>
    <scope>NUCLEOTIDE SEQUENCE</scope>
    <source>
        <strain evidence="2">London</strain>
    </source>
</reference>